<organism evidence="2 3">
    <name type="scientific">Clostridium disporicum</name>
    <dbReference type="NCBI Taxonomy" id="84024"/>
    <lineage>
        <taxon>Bacteria</taxon>
        <taxon>Bacillati</taxon>
        <taxon>Bacillota</taxon>
        <taxon>Clostridia</taxon>
        <taxon>Eubacteriales</taxon>
        <taxon>Clostridiaceae</taxon>
        <taxon>Clostridium</taxon>
    </lineage>
</organism>
<dbReference type="GO" id="GO:0003964">
    <property type="term" value="F:RNA-directed DNA polymerase activity"/>
    <property type="evidence" value="ECO:0007669"/>
    <property type="project" value="UniProtKB-KW"/>
</dbReference>
<evidence type="ECO:0000313" key="3">
    <source>
        <dbReference type="Proteomes" id="UP000095558"/>
    </source>
</evidence>
<dbReference type="InterPro" id="IPR051083">
    <property type="entry name" value="GrpII_Intron_Splice-Mob/Def"/>
</dbReference>
<dbReference type="SUPFAM" id="SSF56672">
    <property type="entry name" value="DNA/RNA polymerases"/>
    <property type="match status" value="1"/>
</dbReference>
<dbReference type="Gene3D" id="1.10.30.50">
    <property type="match status" value="1"/>
</dbReference>
<dbReference type="AlphaFoldDB" id="A0A174HD14"/>
<dbReference type="PANTHER" id="PTHR34047:SF8">
    <property type="entry name" value="PROTEIN YKFC"/>
    <property type="match status" value="1"/>
</dbReference>
<dbReference type="InterPro" id="IPR003615">
    <property type="entry name" value="HNH_nuc"/>
</dbReference>
<dbReference type="CDD" id="cd01651">
    <property type="entry name" value="RT_G2_intron"/>
    <property type="match status" value="1"/>
</dbReference>
<dbReference type="InterPro" id="IPR030931">
    <property type="entry name" value="Group_II_RT_mat"/>
</dbReference>
<evidence type="ECO:0000259" key="1">
    <source>
        <dbReference type="PROSITE" id="PS50878"/>
    </source>
</evidence>
<reference evidence="2 3" key="1">
    <citation type="submission" date="2015-09" db="EMBL/GenBank/DDBJ databases">
        <authorList>
            <consortium name="Pathogen Informatics"/>
        </authorList>
    </citation>
    <scope>NUCLEOTIDE SEQUENCE [LARGE SCALE GENOMIC DNA]</scope>
    <source>
        <strain evidence="2 3">2789STDY5834855</strain>
    </source>
</reference>
<gene>
    <name evidence="2" type="primary">ltrA_2</name>
    <name evidence="2" type="ORF">ERS852470_03146</name>
</gene>
<dbReference type="InterPro" id="IPR043502">
    <property type="entry name" value="DNA/RNA_pol_sf"/>
</dbReference>
<protein>
    <submittedName>
        <fullName evidence="2">Reverse transcriptase/maturase family protein</fullName>
    </submittedName>
</protein>
<dbReference type="EMBL" id="CYZV01000042">
    <property type="protein sequence ID" value="CUO71277.1"/>
    <property type="molecule type" value="Genomic_DNA"/>
</dbReference>
<sequence length="613" mass="71549">MATSTVKKQKLRNNEYYDTQTMFDELYSTAKNKSNYKFYKLMDLINSKENIELAYRNIKKNKGSKTKGSNGKTIDDIAMKTNEELVNYVRNRLKNYTPHSVRRVEIPKRNGKMRPLGIPSIEDRIIQQCIKQVLEPICEAKFYNHSYGFRPNRSTQHAVAKSVFYMQKNNLHYVVDIDIKGFFDNVDHGKLLKQMWTLGIQDKQLLCIISKMLKAPIENVGIPTKGTPQGGILSPLLSNIVLNELDWWIAKQWEYFETNHNYDMIRNGKIERSHKYRALRKSKMKEIFIVRYADDFKIFCKDFNTAQKIFHATQMWLKERLNLDISEEKSKIVNLKKNYSEFLGFKLKIKSKGNKKVVKSHISDRAKKDIVKQLKEKIKNIKRDTTIANVGKYNATVIGIQNYYSIATDVYEDFRNISYIVNRTIYNQTRKLQSKTGIKSELYKRVYGNYNMKPIYIRNIPLFPLTGVKHIPPMNIRQDICSYSKEGRAHIHARQKGVSINILKYILENPIPSQSIEYNDNRLSLLVGQNGLCKISKEPLERGKMHCHHKKPKHLGGTDEYKNLIFIKADIHRLIHATNQETIKQILNTTKLNEKSLKEVNKLRILVGNCKIA</sequence>
<keyword evidence="2" id="KW-0695">RNA-directed DNA polymerase</keyword>
<dbReference type="Proteomes" id="UP000095558">
    <property type="component" value="Unassembled WGS sequence"/>
</dbReference>
<name>A0A174HD14_9CLOT</name>
<accession>A0A174HD14</accession>
<dbReference type="Pfam" id="PF00078">
    <property type="entry name" value="RVT_1"/>
    <property type="match status" value="1"/>
</dbReference>
<evidence type="ECO:0000313" key="2">
    <source>
        <dbReference type="EMBL" id="CUO71277.1"/>
    </source>
</evidence>
<dbReference type="OrthoDB" id="9793236at2"/>
<dbReference type="PANTHER" id="PTHR34047">
    <property type="entry name" value="NUCLEAR INTRON MATURASE 1, MITOCHONDRIAL-RELATED"/>
    <property type="match status" value="1"/>
</dbReference>
<keyword evidence="2" id="KW-0808">Transferase</keyword>
<dbReference type="PROSITE" id="PS50878">
    <property type="entry name" value="RT_POL"/>
    <property type="match status" value="1"/>
</dbReference>
<dbReference type="InterPro" id="IPR000477">
    <property type="entry name" value="RT_dom"/>
</dbReference>
<proteinExistence type="predicted"/>
<dbReference type="CDD" id="cd00085">
    <property type="entry name" value="HNHc"/>
    <property type="match status" value="1"/>
</dbReference>
<dbReference type="NCBIfam" id="TIGR04416">
    <property type="entry name" value="group_II_RT_mat"/>
    <property type="match status" value="1"/>
</dbReference>
<feature type="domain" description="Reverse transcriptase" evidence="1">
    <location>
        <begin position="87"/>
        <end position="347"/>
    </location>
</feature>
<keyword evidence="2" id="KW-0548">Nucleotidyltransferase</keyword>
<dbReference type="SMART" id="SM00507">
    <property type="entry name" value="HNHc"/>
    <property type="match status" value="1"/>
</dbReference>